<dbReference type="InterPro" id="IPR043129">
    <property type="entry name" value="ATPase_NBD"/>
</dbReference>
<dbReference type="Ensembl" id="ENSJJAT00000000534.1">
    <property type="protein sequence ID" value="ENSJJAP00000000502.1"/>
    <property type="gene ID" value="ENSJJAG00000000416.1"/>
</dbReference>
<dbReference type="Pfam" id="PF00022">
    <property type="entry name" value="Actin"/>
    <property type="match status" value="1"/>
</dbReference>
<evidence type="ECO:0000256" key="2">
    <source>
        <dbReference type="ARBA" id="ARBA00006752"/>
    </source>
</evidence>
<evidence type="ECO:0000256" key="1">
    <source>
        <dbReference type="ARBA" id="ARBA00004245"/>
    </source>
</evidence>
<dbReference type="GeneTree" id="ENSGT00940000163884"/>
<dbReference type="FunFam" id="3.90.640.10:FF:000007">
    <property type="entry name" value="Actin like 7B"/>
    <property type="match status" value="1"/>
</dbReference>
<sequence>VNNVPLICDYGSGFSKVGFAGDEAPVAVFPTVLGKRRHDNPLVGMQEEDWFIGEEAWEKQRKIILQYPISRGTITNWDNLEKIWHYSFYKILHIGPEQHPLLLTEPPLNNISVKERISQVLFETFHVPALYLANKGVLSLYAAGTTSGTAIESGEGMTYFVPIIDGCPLHKSTSQLDVAGQDLTVYLLKLLTHSGNILVGPAAREYARELKEKYCYVALDFGMELEKTQLPSCRKKFQLPDGKEITMGQEIFKCPEGLFKSNLMGRSTLGIHMAAHQSITSCDRGLWKTLFSHIMLSGGTGACSGLQFRLQKEIAKLVSPELTVKVSTSPHAKHGAWVGASILCSLSTFKDMWFTRNEYLDFGSSIISRRRF</sequence>
<keyword evidence="3" id="KW-0963">Cytoplasm</keyword>
<gene>
    <name evidence="8" type="primary">LOC105943786</name>
</gene>
<keyword evidence="9" id="KW-1185">Reference proteome</keyword>
<protein>
    <submittedName>
        <fullName evidence="8">Actin, epsilon 1</fullName>
    </submittedName>
</protein>
<dbReference type="SUPFAM" id="SSF53067">
    <property type="entry name" value="Actin-like ATPase domain"/>
    <property type="match status" value="2"/>
</dbReference>
<keyword evidence="5" id="KW-0067">ATP-binding</keyword>
<evidence type="ECO:0000256" key="5">
    <source>
        <dbReference type="ARBA" id="ARBA00022840"/>
    </source>
</evidence>
<dbReference type="FunFam" id="3.30.420.40:FF:000148">
    <property type="entry name" value="Actin, alpha skeletal muscle"/>
    <property type="match status" value="1"/>
</dbReference>
<dbReference type="PANTHER" id="PTHR11937">
    <property type="entry name" value="ACTIN"/>
    <property type="match status" value="1"/>
</dbReference>
<evidence type="ECO:0000256" key="7">
    <source>
        <dbReference type="RuleBase" id="RU000487"/>
    </source>
</evidence>
<organism evidence="8 9">
    <name type="scientific">Jaculus jaculus</name>
    <name type="common">Lesser Egyptian jerboa</name>
    <dbReference type="NCBI Taxonomy" id="51337"/>
    <lineage>
        <taxon>Eukaryota</taxon>
        <taxon>Metazoa</taxon>
        <taxon>Chordata</taxon>
        <taxon>Craniata</taxon>
        <taxon>Vertebrata</taxon>
        <taxon>Euteleostomi</taxon>
        <taxon>Mammalia</taxon>
        <taxon>Eutheria</taxon>
        <taxon>Euarchontoglires</taxon>
        <taxon>Glires</taxon>
        <taxon>Rodentia</taxon>
        <taxon>Myomorpha</taxon>
        <taxon>Dipodoidea</taxon>
        <taxon>Dipodidae</taxon>
        <taxon>Dipodinae</taxon>
        <taxon>Jaculus</taxon>
    </lineage>
</organism>
<accession>A0A8C5JVY8</accession>
<evidence type="ECO:0000256" key="4">
    <source>
        <dbReference type="ARBA" id="ARBA00022741"/>
    </source>
</evidence>
<dbReference type="GO" id="GO:0005524">
    <property type="term" value="F:ATP binding"/>
    <property type="evidence" value="ECO:0007669"/>
    <property type="project" value="UniProtKB-KW"/>
</dbReference>
<name>A0A8C5JVY8_JACJA</name>
<reference evidence="8" key="2">
    <citation type="submission" date="2025-09" db="UniProtKB">
        <authorList>
            <consortium name="Ensembl"/>
        </authorList>
    </citation>
    <scope>IDENTIFICATION</scope>
</reference>
<dbReference type="Gene3D" id="3.90.640.10">
    <property type="entry name" value="Actin, Chain A, domain 4"/>
    <property type="match status" value="1"/>
</dbReference>
<comment type="subcellular location">
    <subcellularLocation>
        <location evidence="1">Cytoplasm</location>
        <location evidence="1">Cytoskeleton</location>
    </subcellularLocation>
</comment>
<dbReference type="InterPro" id="IPR004000">
    <property type="entry name" value="Actin"/>
</dbReference>
<proteinExistence type="inferred from homology"/>
<evidence type="ECO:0000313" key="8">
    <source>
        <dbReference type="Ensembl" id="ENSJJAP00000000502.1"/>
    </source>
</evidence>
<dbReference type="SMART" id="SM00268">
    <property type="entry name" value="ACTIN"/>
    <property type="match status" value="1"/>
</dbReference>
<evidence type="ECO:0000256" key="6">
    <source>
        <dbReference type="ARBA" id="ARBA00023212"/>
    </source>
</evidence>
<dbReference type="GO" id="GO:0005856">
    <property type="term" value="C:cytoskeleton"/>
    <property type="evidence" value="ECO:0007669"/>
    <property type="project" value="UniProtKB-SubCell"/>
</dbReference>
<dbReference type="PRINTS" id="PR00190">
    <property type="entry name" value="ACTIN"/>
</dbReference>
<dbReference type="OMA" id="RVCQILF"/>
<keyword evidence="4" id="KW-0547">Nucleotide-binding</keyword>
<reference evidence="8" key="1">
    <citation type="submission" date="2025-08" db="UniProtKB">
        <authorList>
            <consortium name="Ensembl"/>
        </authorList>
    </citation>
    <scope>IDENTIFICATION</scope>
</reference>
<dbReference type="Gene3D" id="3.30.420.40">
    <property type="match status" value="2"/>
</dbReference>
<evidence type="ECO:0000256" key="3">
    <source>
        <dbReference type="ARBA" id="ARBA00022490"/>
    </source>
</evidence>
<dbReference type="AlphaFoldDB" id="A0A8C5JVY8"/>
<dbReference type="Proteomes" id="UP000694385">
    <property type="component" value="Unassembled WGS sequence"/>
</dbReference>
<comment type="similarity">
    <text evidence="2 7">Belongs to the actin family.</text>
</comment>
<keyword evidence="6" id="KW-0206">Cytoskeleton</keyword>
<evidence type="ECO:0000313" key="9">
    <source>
        <dbReference type="Proteomes" id="UP000694385"/>
    </source>
</evidence>